<name>A0ABQ5GWL7_9ASTR</name>
<proteinExistence type="predicted"/>
<comment type="caution">
    <text evidence="2">The sequence shown here is derived from an EMBL/GenBank/DDBJ whole genome shotgun (WGS) entry which is preliminary data.</text>
</comment>
<dbReference type="EMBL" id="BQNB010018903">
    <property type="protein sequence ID" value="GJT79485.1"/>
    <property type="molecule type" value="Genomic_DNA"/>
</dbReference>
<accession>A0ABQ5GWL7</accession>
<protein>
    <recommendedName>
        <fullName evidence="4">Gag-Pol polyprotein</fullName>
    </recommendedName>
</protein>
<evidence type="ECO:0000313" key="3">
    <source>
        <dbReference type="Proteomes" id="UP001151760"/>
    </source>
</evidence>
<evidence type="ECO:0008006" key="4">
    <source>
        <dbReference type="Google" id="ProtNLM"/>
    </source>
</evidence>
<organism evidence="2 3">
    <name type="scientific">Tanacetum coccineum</name>
    <dbReference type="NCBI Taxonomy" id="301880"/>
    <lineage>
        <taxon>Eukaryota</taxon>
        <taxon>Viridiplantae</taxon>
        <taxon>Streptophyta</taxon>
        <taxon>Embryophyta</taxon>
        <taxon>Tracheophyta</taxon>
        <taxon>Spermatophyta</taxon>
        <taxon>Magnoliopsida</taxon>
        <taxon>eudicotyledons</taxon>
        <taxon>Gunneridae</taxon>
        <taxon>Pentapetalae</taxon>
        <taxon>asterids</taxon>
        <taxon>campanulids</taxon>
        <taxon>Asterales</taxon>
        <taxon>Asteraceae</taxon>
        <taxon>Asteroideae</taxon>
        <taxon>Anthemideae</taxon>
        <taxon>Anthemidinae</taxon>
        <taxon>Tanacetum</taxon>
    </lineage>
</organism>
<evidence type="ECO:0000256" key="1">
    <source>
        <dbReference type="SAM" id="MobiDB-lite"/>
    </source>
</evidence>
<keyword evidence="3" id="KW-1185">Reference proteome</keyword>
<reference evidence="2" key="2">
    <citation type="submission" date="2022-01" db="EMBL/GenBank/DDBJ databases">
        <authorList>
            <person name="Yamashiro T."/>
            <person name="Shiraishi A."/>
            <person name="Satake H."/>
            <person name="Nakayama K."/>
        </authorList>
    </citation>
    <scope>NUCLEOTIDE SEQUENCE</scope>
</reference>
<gene>
    <name evidence="2" type="ORF">Tco_1053827</name>
</gene>
<reference evidence="2" key="1">
    <citation type="journal article" date="2022" name="Int. J. Mol. Sci.">
        <title>Draft Genome of Tanacetum Coccineum: Genomic Comparison of Closely Related Tanacetum-Family Plants.</title>
        <authorList>
            <person name="Yamashiro T."/>
            <person name="Shiraishi A."/>
            <person name="Nakayama K."/>
            <person name="Satake H."/>
        </authorList>
    </citation>
    <scope>NUCLEOTIDE SEQUENCE</scope>
</reference>
<dbReference type="Proteomes" id="UP001151760">
    <property type="component" value="Unassembled WGS sequence"/>
</dbReference>
<sequence length="289" mass="32601">MSLQATISKEKSHRYENSAPVPPRQNVVPTAEKTDSSQQGLEFLFSPLLEEYYNPTHVQEIGESSFSRNIDNTDVHSFQPQSHDYRWTRDHPLEQVRGNPTMPVQTRRQLVADPEMCMFALTVSIVEPKNIKEAMADSAWIEAMAGMNFITVGFLLPIAAPSLFNLSDWTKTAFLMVPVKEEVLLCSAGKGIIEQIIQKSYLLRKALYGLKQAPMSLGMMNYQHPDVQTAFSKGHSRKTNVLSAEKISVLSCYFPVRYSNHIGEEISCHISESPSKFLKSRNNMIKEGT</sequence>
<evidence type="ECO:0000313" key="2">
    <source>
        <dbReference type="EMBL" id="GJT79485.1"/>
    </source>
</evidence>
<feature type="region of interest" description="Disordered" evidence="1">
    <location>
        <begin position="1"/>
        <end position="36"/>
    </location>
</feature>